<organism evidence="10 11">
    <name type="scientific">Candidatus Chisholmbacteria bacterium RIFCSPHIGHO2_01_FULL_52_32</name>
    <dbReference type="NCBI Taxonomy" id="1797591"/>
    <lineage>
        <taxon>Bacteria</taxon>
        <taxon>Candidatus Chisholmiibacteriota</taxon>
    </lineage>
</organism>
<gene>
    <name evidence="10" type="ORF">A2786_03545</name>
</gene>
<keyword evidence="6 8" id="KW-1133">Transmembrane helix</keyword>
<feature type="transmembrane region" description="Helical" evidence="8">
    <location>
        <begin position="332"/>
        <end position="348"/>
    </location>
</feature>
<evidence type="ECO:0000313" key="10">
    <source>
        <dbReference type="EMBL" id="OGY18546.1"/>
    </source>
</evidence>
<comment type="caution">
    <text evidence="10">The sequence shown here is derived from an EMBL/GenBank/DDBJ whole genome shotgun (WGS) entry which is preliminary data.</text>
</comment>
<accession>A0A1G1VT19</accession>
<dbReference type="InterPro" id="IPR038731">
    <property type="entry name" value="RgtA/B/C-like"/>
</dbReference>
<keyword evidence="4" id="KW-0808">Transferase</keyword>
<feature type="transmembrane region" description="Helical" evidence="8">
    <location>
        <begin position="182"/>
        <end position="197"/>
    </location>
</feature>
<feature type="transmembrane region" description="Helical" evidence="8">
    <location>
        <begin position="308"/>
        <end position="325"/>
    </location>
</feature>
<evidence type="ECO:0000256" key="3">
    <source>
        <dbReference type="ARBA" id="ARBA00022676"/>
    </source>
</evidence>
<protein>
    <recommendedName>
        <fullName evidence="9">Glycosyltransferase RgtA/B/C/D-like domain-containing protein</fullName>
    </recommendedName>
</protein>
<keyword evidence="3" id="KW-0328">Glycosyltransferase</keyword>
<feature type="transmembrane region" description="Helical" evidence="8">
    <location>
        <begin position="387"/>
        <end position="405"/>
    </location>
</feature>
<evidence type="ECO:0000259" key="9">
    <source>
        <dbReference type="Pfam" id="PF13231"/>
    </source>
</evidence>
<keyword evidence="2" id="KW-1003">Cell membrane</keyword>
<feature type="transmembrane region" description="Helical" evidence="8">
    <location>
        <begin position="113"/>
        <end position="131"/>
    </location>
</feature>
<feature type="transmembrane region" description="Helical" evidence="8">
    <location>
        <begin position="204"/>
        <end position="223"/>
    </location>
</feature>
<dbReference type="InterPro" id="IPR050297">
    <property type="entry name" value="LipidA_mod_glycosyltrf_83"/>
</dbReference>
<proteinExistence type="predicted"/>
<feature type="transmembrane region" description="Helical" evidence="8">
    <location>
        <begin position="137"/>
        <end position="155"/>
    </location>
</feature>
<feature type="transmembrane region" description="Helical" evidence="8">
    <location>
        <begin position="360"/>
        <end position="378"/>
    </location>
</feature>
<keyword evidence="7 8" id="KW-0472">Membrane</keyword>
<evidence type="ECO:0000256" key="4">
    <source>
        <dbReference type="ARBA" id="ARBA00022679"/>
    </source>
</evidence>
<keyword evidence="5 8" id="KW-0812">Transmembrane</keyword>
<dbReference type="GO" id="GO:0009103">
    <property type="term" value="P:lipopolysaccharide biosynthetic process"/>
    <property type="evidence" value="ECO:0007669"/>
    <property type="project" value="UniProtKB-ARBA"/>
</dbReference>
<sequence>MKKLYLILILAAILRLLWLDRFPAGFDMDEVQVGYNAYSILKTLRDENGNFLPLHTSFYNEARPMLSMYLTSPWIALFGVNVFAVRFSVALLGVFAVFLTYVLVKKLFDDEQLALLSSALFAVSPWHIILSRSTTDGALGLVFFLGSMLLLVSWVKSKGTALLLLTYLSWVVTYFSYIGVRPFIYIHALFWIIFLLVKHRKSQALVLSLMLALFTVLPVWVTIQSGAGLARYRQIGNITPQSAVARLQTSFLEDGGVGLPIVVTRLFHNKVENSAREFFREYFKYVSLNFLFVQGGYPTRYVVPEQTLQYWFEAPFFLLGLFAAVKRFKLSSAYALFWFLAGGLPAALTTEDAPNIQRSVFMLPGFQIITAMGFVFVYRKVQKRAKLLRTLVTVLFVVGVVWEIGRFSHQYTIHQPLHQPWNRNIQFPEIVAYVNQVQSKYDKILISKSGTEPYLYFLFFTKTDPSLAQKLVNDKRNVQGDWDFGEKVRFVRDPCPLNERTVAEGKTLYGNVGECGEVKGAKVVNVVRRPDQTIAMQFLTKE</sequence>
<dbReference type="GO" id="GO:0016763">
    <property type="term" value="F:pentosyltransferase activity"/>
    <property type="evidence" value="ECO:0007669"/>
    <property type="project" value="TreeGrafter"/>
</dbReference>
<feature type="transmembrane region" description="Helical" evidence="8">
    <location>
        <begin position="74"/>
        <end position="101"/>
    </location>
</feature>
<dbReference type="EMBL" id="MHCJ01000003">
    <property type="protein sequence ID" value="OGY18546.1"/>
    <property type="molecule type" value="Genomic_DNA"/>
</dbReference>
<dbReference type="GO" id="GO:0005886">
    <property type="term" value="C:plasma membrane"/>
    <property type="evidence" value="ECO:0007669"/>
    <property type="project" value="UniProtKB-SubCell"/>
</dbReference>
<dbReference type="Proteomes" id="UP000179233">
    <property type="component" value="Unassembled WGS sequence"/>
</dbReference>
<evidence type="ECO:0000256" key="6">
    <source>
        <dbReference type="ARBA" id="ARBA00022989"/>
    </source>
</evidence>
<reference evidence="10 11" key="1">
    <citation type="journal article" date="2016" name="Nat. Commun.">
        <title>Thousands of microbial genomes shed light on interconnected biogeochemical processes in an aquifer system.</title>
        <authorList>
            <person name="Anantharaman K."/>
            <person name="Brown C.T."/>
            <person name="Hug L.A."/>
            <person name="Sharon I."/>
            <person name="Castelle C.J."/>
            <person name="Probst A.J."/>
            <person name="Thomas B.C."/>
            <person name="Singh A."/>
            <person name="Wilkins M.J."/>
            <person name="Karaoz U."/>
            <person name="Brodie E.L."/>
            <person name="Williams K.H."/>
            <person name="Hubbard S.S."/>
            <person name="Banfield J.F."/>
        </authorList>
    </citation>
    <scope>NUCLEOTIDE SEQUENCE [LARGE SCALE GENOMIC DNA]</scope>
</reference>
<name>A0A1G1VT19_9BACT</name>
<evidence type="ECO:0000256" key="7">
    <source>
        <dbReference type="ARBA" id="ARBA00023136"/>
    </source>
</evidence>
<evidence type="ECO:0000256" key="1">
    <source>
        <dbReference type="ARBA" id="ARBA00004651"/>
    </source>
</evidence>
<evidence type="ECO:0000256" key="2">
    <source>
        <dbReference type="ARBA" id="ARBA00022475"/>
    </source>
</evidence>
<dbReference type="PANTHER" id="PTHR33908:SF11">
    <property type="entry name" value="MEMBRANE PROTEIN"/>
    <property type="match status" value="1"/>
</dbReference>
<feature type="domain" description="Glycosyltransferase RgtA/B/C/D-like" evidence="9">
    <location>
        <begin position="63"/>
        <end position="220"/>
    </location>
</feature>
<dbReference type="Pfam" id="PF13231">
    <property type="entry name" value="PMT_2"/>
    <property type="match status" value="1"/>
</dbReference>
<evidence type="ECO:0000256" key="8">
    <source>
        <dbReference type="SAM" id="Phobius"/>
    </source>
</evidence>
<evidence type="ECO:0000313" key="11">
    <source>
        <dbReference type="Proteomes" id="UP000179233"/>
    </source>
</evidence>
<dbReference type="PANTHER" id="PTHR33908">
    <property type="entry name" value="MANNOSYLTRANSFERASE YKCB-RELATED"/>
    <property type="match status" value="1"/>
</dbReference>
<evidence type="ECO:0000256" key="5">
    <source>
        <dbReference type="ARBA" id="ARBA00022692"/>
    </source>
</evidence>
<dbReference type="AlphaFoldDB" id="A0A1G1VT19"/>
<comment type="subcellular location">
    <subcellularLocation>
        <location evidence="1">Cell membrane</location>
        <topology evidence="1">Multi-pass membrane protein</topology>
    </subcellularLocation>
</comment>